<feature type="region of interest" description="Disordered" evidence="3">
    <location>
        <begin position="350"/>
        <end position="376"/>
    </location>
</feature>
<dbReference type="CDD" id="cd22459">
    <property type="entry name" value="KH-I_PEPPER_rpt1_like"/>
    <property type="match status" value="1"/>
</dbReference>
<dbReference type="GO" id="GO:0005737">
    <property type="term" value="C:cytoplasm"/>
    <property type="evidence" value="ECO:0000318"/>
    <property type="project" value="GO_Central"/>
</dbReference>
<proteinExistence type="predicted"/>
<reference evidence="5" key="1">
    <citation type="journal article" date="2021" name="Nat. Commun.">
        <title>Genomic analyses provide insights into spinach domestication and the genetic basis of agronomic traits.</title>
        <authorList>
            <person name="Cai X."/>
            <person name="Sun X."/>
            <person name="Xu C."/>
            <person name="Sun H."/>
            <person name="Wang X."/>
            <person name="Ge C."/>
            <person name="Zhang Z."/>
            <person name="Wang Q."/>
            <person name="Fei Z."/>
            <person name="Jiao C."/>
            <person name="Wang Q."/>
        </authorList>
    </citation>
    <scope>NUCLEOTIDE SEQUENCE [LARGE SCALE GENOMIC DNA]</scope>
    <source>
        <strain evidence="5">cv. Varoflay</strain>
    </source>
</reference>
<dbReference type="Pfam" id="PF00013">
    <property type="entry name" value="KH_1"/>
    <property type="match status" value="3"/>
</dbReference>
<dbReference type="PANTHER" id="PTHR10288">
    <property type="entry name" value="KH DOMAIN CONTAINING RNA BINDING PROTEIN"/>
    <property type="match status" value="1"/>
</dbReference>
<dbReference type="SUPFAM" id="SSF54791">
    <property type="entry name" value="Eukaryotic type KH-domain (KH-domain type I)"/>
    <property type="match status" value="3"/>
</dbReference>
<dbReference type="GO" id="GO:0003729">
    <property type="term" value="F:mRNA binding"/>
    <property type="evidence" value="ECO:0000318"/>
    <property type="project" value="GO_Central"/>
</dbReference>
<feature type="compositionally biased region" description="Basic and acidic residues" evidence="3">
    <location>
        <begin position="133"/>
        <end position="143"/>
    </location>
</feature>
<feature type="domain" description="K Homology" evidence="4">
    <location>
        <begin position="161"/>
        <end position="234"/>
    </location>
</feature>
<feature type="compositionally biased region" description="Pro residues" evidence="3">
    <location>
        <begin position="354"/>
        <end position="366"/>
    </location>
</feature>
<feature type="region of interest" description="Disordered" evidence="3">
    <location>
        <begin position="120"/>
        <end position="155"/>
    </location>
</feature>
<evidence type="ECO:0000256" key="3">
    <source>
        <dbReference type="SAM" id="MobiDB-lite"/>
    </source>
</evidence>
<protein>
    <submittedName>
        <fullName evidence="6 7">Flowering locus K homology domain</fullName>
    </submittedName>
</protein>
<dbReference type="OrthoDB" id="442947at2759"/>
<evidence type="ECO:0000256" key="2">
    <source>
        <dbReference type="PROSITE-ProRule" id="PRU00117"/>
    </source>
</evidence>
<reference evidence="6 7" key="2">
    <citation type="submission" date="2025-04" db="UniProtKB">
        <authorList>
            <consortium name="RefSeq"/>
        </authorList>
    </citation>
    <scope>IDENTIFICATION</scope>
</reference>
<dbReference type="InterPro" id="IPR004088">
    <property type="entry name" value="KH_dom_type_1"/>
</dbReference>
<dbReference type="Gene3D" id="3.30.310.210">
    <property type="match status" value="1"/>
</dbReference>
<dbReference type="PROSITE" id="PS50084">
    <property type="entry name" value="KH_TYPE_1"/>
    <property type="match status" value="3"/>
</dbReference>
<dbReference type="Gene3D" id="3.30.1370.10">
    <property type="entry name" value="K Homology domain, type 1"/>
    <property type="match status" value="1"/>
</dbReference>
<organism evidence="5 6">
    <name type="scientific">Spinacia oleracea</name>
    <name type="common">Spinach</name>
    <dbReference type="NCBI Taxonomy" id="3562"/>
    <lineage>
        <taxon>Eukaryota</taxon>
        <taxon>Viridiplantae</taxon>
        <taxon>Streptophyta</taxon>
        <taxon>Embryophyta</taxon>
        <taxon>Tracheophyta</taxon>
        <taxon>Spermatophyta</taxon>
        <taxon>Magnoliopsida</taxon>
        <taxon>eudicotyledons</taxon>
        <taxon>Gunneridae</taxon>
        <taxon>Pentapetalae</taxon>
        <taxon>Caryophyllales</taxon>
        <taxon>Chenopodiaceae</taxon>
        <taxon>Chenopodioideae</taxon>
        <taxon>Anserineae</taxon>
        <taxon>Spinacia</taxon>
    </lineage>
</organism>
<dbReference type="CDD" id="cd22461">
    <property type="entry name" value="KH-I_PEPPER_like_rpt3"/>
    <property type="match status" value="1"/>
</dbReference>
<evidence type="ECO:0000313" key="6">
    <source>
        <dbReference type="RefSeq" id="XP_021859519.1"/>
    </source>
</evidence>
<dbReference type="KEGG" id="soe:110798639"/>
<evidence type="ECO:0000313" key="5">
    <source>
        <dbReference type="Proteomes" id="UP000813463"/>
    </source>
</evidence>
<evidence type="ECO:0000259" key="4">
    <source>
        <dbReference type="SMART" id="SM00322"/>
    </source>
</evidence>
<keyword evidence="1" id="KW-0677">Repeat</keyword>
<sequence length="564" mass="60716">MADAEQSFVENEEQNFAVQEPDLHHVGIDEFEQQIIAGNVTEEFEQQIIAGNVTEEYNFAGDESENQALAVNEQSFAENEPENNFGVIPEQNFTENENEHTLDEDQAIHELDGDQLKGEFPDTEVNETGDVPVDSHFEKKDENENNVAGGGVEKKWPGWPGESVFRMLVPAQKVGNIIGRKGEYIKKIVEETRARIKILDGPPGSQERAVMVSAKEDPDASLPPAMDGLLRVHRRIVDGLDADISQAQATPAGGKVSTRLLVPATQAGSLIGKQGATVKSIQETANCIVRVLGQEDLPVFALQDDRVVEVVGEAVDVHRAIELIGTHLRKFLVDRSIIPVFEKQMQASSAPMEHMPPQPWGPPHGLPPSGGGGHGGYSGMQYMPPPRQLDNYYPPAEMAPPPDRQPHQGISAYGREPQMGIHASSNAQSTPSMITQITQHMQVPLLYADAVIGTNGSTISYIRRASGATITIQETRGVPGEMTVEINGTASQVQAAQQLIQNFMAEAAAAQAPTQTGGATDQGYSQGYNSYAAPTSVYGSTPASAGHASQPGAYGSVYGGNYGY</sequence>
<dbReference type="InterPro" id="IPR004087">
    <property type="entry name" value="KH_dom"/>
</dbReference>
<keyword evidence="2" id="KW-0694">RNA-binding</keyword>
<accession>A0A9R0J3Z7</accession>
<dbReference type="RefSeq" id="XP_021859520.1">
    <property type="nucleotide sequence ID" value="XM_022003828.1"/>
</dbReference>
<dbReference type="CDD" id="cd22460">
    <property type="entry name" value="KH-I_PEPPER_rpt2_like"/>
    <property type="match status" value="1"/>
</dbReference>
<keyword evidence="5" id="KW-1185">Reference proteome</keyword>
<feature type="domain" description="K Homology" evidence="4">
    <location>
        <begin position="254"/>
        <end position="329"/>
    </location>
</feature>
<dbReference type="AlphaFoldDB" id="A0A9R0J3Z7"/>
<evidence type="ECO:0000313" key="7">
    <source>
        <dbReference type="RefSeq" id="XP_021859520.1"/>
    </source>
</evidence>
<dbReference type="GeneID" id="110798639"/>
<feature type="domain" description="K Homology" evidence="4">
    <location>
        <begin position="435"/>
        <end position="505"/>
    </location>
</feature>
<dbReference type="Proteomes" id="UP000813463">
    <property type="component" value="Chromosome 4"/>
</dbReference>
<dbReference type="SMART" id="SM00322">
    <property type="entry name" value="KH"/>
    <property type="match status" value="3"/>
</dbReference>
<dbReference type="RefSeq" id="XP_021859519.1">
    <property type="nucleotide sequence ID" value="XM_022003827.1"/>
</dbReference>
<gene>
    <name evidence="6 7" type="primary">LOC110798639</name>
</gene>
<evidence type="ECO:0000256" key="1">
    <source>
        <dbReference type="ARBA" id="ARBA00022737"/>
    </source>
</evidence>
<dbReference type="InterPro" id="IPR036612">
    <property type="entry name" value="KH_dom_type_1_sf"/>
</dbReference>
<dbReference type="GO" id="GO:0005634">
    <property type="term" value="C:nucleus"/>
    <property type="evidence" value="ECO:0000318"/>
    <property type="project" value="GO_Central"/>
</dbReference>
<name>A0A9R0J3Z7_SPIOL</name>